<feature type="compositionally biased region" description="Low complexity" evidence="1">
    <location>
        <begin position="285"/>
        <end position="301"/>
    </location>
</feature>
<evidence type="ECO:0000313" key="3">
    <source>
        <dbReference type="Proteomes" id="UP001295740"/>
    </source>
</evidence>
<comment type="caution">
    <text evidence="2">The sequence shown here is derived from an EMBL/GenBank/DDBJ whole genome shotgun (WGS) entry which is preliminary data.</text>
</comment>
<dbReference type="AlphaFoldDB" id="A0AAI8VSR6"/>
<feature type="region of interest" description="Disordered" evidence="1">
    <location>
        <begin position="279"/>
        <end position="354"/>
    </location>
</feature>
<feature type="compositionally biased region" description="Basic and acidic residues" evidence="1">
    <location>
        <begin position="381"/>
        <end position="391"/>
    </location>
</feature>
<organism evidence="2 3">
    <name type="scientific">Anthostomella pinea</name>
    <dbReference type="NCBI Taxonomy" id="933095"/>
    <lineage>
        <taxon>Eukaryota</taxon>
        <taxon>Fungi</taxon>
        <taxon>Dikarya</taxon>
        <taxon>Ascomycota</taxon>
        <taxon>Pezizomycotina</taxon>
        <taxon>Sordariomycetes</taxon>
        <taxon>Xylariomycetidae</taxon>
        <taxon>Xylariales</taxon>
        <taxon>Xylariaceae</taxon>
        <taxon>Anthostomella</taxon>
    </lineage>
</organism>
<feature type="region of interest" description="Disordered" evidence="1">
    <location>
        <begin position="1"/>
        <end position="102"/>
    </location>
</feature>
<accession>A0AAI8VSR6</accession>
<keyword evidence="3" id="KW-1185">Reference proteome</keyword>
<evidence type="ECO:0000256" key="1">
    <source>
        <dbReference type="SAM" id="MobiDB-lite"/>
    </source>
</evidence>
<dbReference type="Proteomes" id="UP001295740">
    <property type="component" value="Unassembled WGS sequence"/>
</dbReference>
<protein>
    <submittedName>
        <fullName evidence="2">Uu.00g059590.m01.CDS01</fullName>
    </submittedName>
</protein>
<reference evidence="2" key="1">
    <citation type="submission" date="2023-10" db="EMBL/GenBank/DDBJ databases">
        <authorList>
            <person name="Hackl T."/>
        </authorList>
    </citation>
    <scope>NUCLEOTIDE SEQUENCE</scope>
</reference>
<proteinExistence type="predicted"/>
<evidence type="ECO:0000313" key="2">
    <source>
        <dbReference type="EMBL" id="CAJ2510059.1"/>
    </source>
</evidence>
<dbReference type="EMBL" id="CAUWAG010000013">
    <property type="protein sequence ID" value="CAJ2510059.1"/>
    <property type="molecule type" value="Genomic_DNA"/>
</dbReference>
<feature type="compositionally biased region" description="Polar residues" evidence="1">
    <location>
        <begin position="40"/>
        <end position="58"/>
    </location>
</feature>
<name>A0AAI8VSR6_9PEZI</name>
<sequence>MQISNSMFNKKASRGPSPSHNLGHDASGGQPGVPRASGYLTPSSSLGSIGANQCQLPSTPDDDGGSFAGPGSPSTPMQRCLGCDDQEMSTDCPKPGSSTAVSTPIAAAGASLEPSNHRFSTPDHVFLEKTRSTADPCVFRSSHVAGFSAHDSLARKLQDVHIDLFTTPDRPILMSTPRAPKAPSRLVFSAGVAFKSAGTGKEGGREQQAFDQYKTQDHDVRIETEGCDEEMPQVMHEHDTQDDVFAGTQAAPALSVATAPQQPCSLFGHDSFIPYMSLDEQPYEPTTSHPTTTPSAPSTPTNRPIHPASPSAPAPKPAWTAINKESEASNPFNYSPCPSKSKRSRQHHHHRRKPSIVWETLTTPIQHWETAATRKALSAMRRQEREDESAARARAGMKRKYRAGEVQDGHFERVEAERERKRARYLARIEEMCDVK</sequence>
<gene>
    <name evidence="2" type="ORF">KHLLAP_LOCUS10527</name>
</gene>
<feature type="region of interest" description="Disordered" evidence="1">
    <location>
        <begin position="379"/>
        <end position="401"/>
    </location>
</feature>
<feature type="compositionally biased region" description="Basic residues" evidence="1">
    <location>
        <begin position="340"/>
        <end position="354"/>
    </location>
</feature>